<evidence type="ECO:0000256" key="2">
    <source>
        <dbReference type="ARBA" id="ARBA00023015"/>
    </source>
</evidence>
<feature type="domain" description="RNA polymerase sigma factor 70 region 4 type 2" evidence="8">
    <location>
        <begin position="122"/>
        <end position="175"/>
    </location>
</feature>
<keyword evidence="3" id="KW-0731">Sigma factor</keyword>
<evidence type="ECO:0000256" key="6">
    <source>
        <dbReference type="SAM" id="MobiDB-lite"/>
    </source>
</evidence>
<gene>
    <name evidence="9" type="ORF">KSB_03770</name>
</gene>
<dbReference type="InterPro" id="IPR013325">
    <property type="entry name" value="RNA_pol_sigma_r2"/>
</dbReference>
<dbReference type="Proteomes" id="UP000654345">
    <property type="component" value="Unassembled WGS sequence"/>
</dbReference>
<dbReference type="InterPro" id="IPR013324">
    <property type="entry name" value="RNA_pol_sigma_r3/r4-like"/>
</dbReference>
<dbReference type="InterPro" id="IPR036388">
    <property type="entry name" value="WH-like_DNA-bd_sf"/>
</dbReference>
<accession>A0ABQ3UGS8</accession>
<dbReference type="Gene3D" id="1.10.10.10">
    <property type="entry name" value="Winged helix-like DNA-binding domain superfamily/Winged helix DNA-binding domain"/>
    <property type="match status" value="1"/>
</dbReference>
<dbReference type="SUPFAM" id="SSF88946">
    <property type="entry name" value="Sigma2 domain of RNA polymerase sigma factors"/>
    <property type="match status" value="1"/>
</dbReference>
<feature type="domain" description="RNA polymerase sigma-70 region 2" evidence="7">
    <location>
        <begin position="21"/>
        <end position="81"/>
    </location>
</feature>
<evidence type="ECO:0000259" key="8">
    <source>
        <dbReference type="Pfam" id="PF08281"/>
    </source>
</evidence>
<dbReference type="Pfam" id="PF08281">
    <property type="entry name" value="Sigma70_r4_2"/>
    <property type="match status" value="1"/>
</dbReference>
<evidence type="ECO:0000259" key="7">
    <source>
        <dbReference type="Pfam" id="PF04542"/>
    </source>
</evidence>
<feature type="region of interest" description="Disordered" evidence="6">
    <location>
        <begin position="183"/>
        <end position="220"/>
    </location>
</feature>
<dbReference type="InterPro" id="IPR007627">
    <property type="entry name" value="RNA_pol_sigma70_r2"/>
</dbReference>
<reference evidence="9 10" key="1">
    <citation type="journal article" date="2021" name="Int. J. Syst. Evol. Microbiol.">
        <title>Reticulibacter mediterranei gen. nov., sp. nov., within the new family Reticulibacteraceae fam. nov., and Ktedonospora formicarum gen. nov., sp. nov., Ktedonobacter robiniae sp. nov., Dictyobacter formicarum sp. nov. and Dictyobacter arantiisoli sp. nov., belonging to the class Ktedonobacteria.</title>
        <authorList>
            <person name="Yabe S."/>
            <person name="Zheng Y."/>
            <person name="Wang C.M."/>
            <person name="Sakai Y."/>
            <person name="Abe K."/>
            <person name="Yokota A."/>
            <person name="Donadio S."/>
            <person name="Cavaletti L."/>
            <person name="Monciardini P."/>
        </authorList>
    </citation>
    <scope>NUCLEOTIDE SEQUENCE [LARGE SCALE GENOMIC DNA]</scope>
    <source>
        <strain evidence="9 10">SOSP1-30</strain>
    </source>
</reference>
<dbReference type="InterPro" id="IPR039425">
    <property type="entry name" value="RNA_pol_sigma-70-like"/>
</dbReference>
<dbReference type="SUPFAM" id="SSF88659">
    <property type="entry name" value="Sigma3 and sigma4 domains of RNA polymerase sigma factors"/>
    <property type="match status" value="1"/>
</dbReference>
<keyword evidence="5" id="KW-0804">Transcription</keyword>
<evidence type="ECO:0000256" key="4">
    <source>
        <dbReference type="ARBA" id="ARBA00023125"/>
    </source>
</evidence>
<sequence length="220" mass="25566">MLALFADDVERYYEELVVLYWHQLCAFVYRRVGSMQDAEDIVQEAFLRAYMALETYSPERIQMLKARAWLYKITWNVYCNYTGRVKAPPSIYLDTSDESPHLGREDEHNAQPERAFELAESRQELELLVALLPAHYRDVVSLYFFEDLTYQEIADVLEQPLGTVKVYVHRGVKLLRKTFEEARPGIPTGSAEPVKKVTKSKNEGKPKKASQWSLMPTDHN</sequence>
<evidence type="ECO:0000256" key="1">
    <source>
        <dbReference type="ARBA" id="ARBA00010641"/>
    </source>
</evidence>
<dbReference type="InterPro" id="IPR014284">
    <property type="entry name" value="RNA_pol_sigma-70_dom"/>
</dbReference>
<dbReference type="InterPro" id="IPR013249">
    <property type="entry name" value="RNA_pol_sigma70_r4_t2"/>
</dbReference>
<dbReference type="Gene3D" id="1.10.1740.10">
    <property type="match status" value="1"/>
</dbReference>
<evidence type="ECO:0000313" key="9">
    <source>
        <dbReference type="EMBL" id="GHO51902.1"/>
    </source>
</evidence>
<dbReference type="Pfam" id="PF04542">
    <property type="entry name" value="Sigma70_r2"/>
    <property type="match status" value="1"/>
</dbReference>
<comment type="caution">
    <text evidence="9">The sequence shown here is derived from an EMBL/GenBank/DDBJ whole genome shotgun (WGS) entry which is preliminary data.</text>
</comment>
<keyword evidence="2" id="KW-0805">Transcription regulation</keyword>
<dbReference type="PANTHER" id="PTHR43133:SF8">
    <property type="entry name" value="RNA POLYMERASE SIGMA FACTOR HI_1459-RELATED"/>
    <property type="match status" value="1"/>
</dbReference>
<dbReference type="NCBIfam" id="TIGR02937">
    <property type="entry name" value="sigma70-ECF"/>
    <property type="match status" value="1"/>
</dbReference>
<organism evidence="9 10">
    <name type="scientific">Ktedonobacter robiniae</name>
    <dbReference type="NCBI Taxonomy" id="2778365"/>
    <lineage>
        <taxon>Bacteria</taxon>
        <taxon>Bacillati</taxon>
        <taxon>Chloroflexota</taxon>
        <taxon>Ktedonobacteria</taxon>
        <taxon>Ktedonobacterales</taxon>
        <taxon>Ktedonobacteraceae</taxon>
        <taxon>Ktedonobacter</taxon>
    </lineage>
</organism>
<keyword evidence="4" id="KW-0238">DNA-binding</keyword>
<dbReference type="EMBL" id="BNJG01000001">
    <property type="protein sequence ID" value="GHO51902.1"/>
    <property type="molecule type" value="Genomic_DNA"/>
</dbReference>
<evidence type="ECO:0000256" key="5">
    <source>
        <dbReference type="ARBA" id="ARBA00023163"/>
    </source>
</evidence>
<dbReference type="CDD" id="cd06171">
    <property type="entry name" value="Sigma70_r4"/>
    <property type="match status" value="1"/>
</dbReference>
<keyword evidence="10" id="KW-1185">Reference proteome</keyword>
<dbReference type="PANTHER" id="PTHR43133">
    <property type="entry name" value="RNA POLYMERASE ECF-TYPE SIGMA FACTO"/>
    <property type="match status" value="1"/>
</dbReference>
<evidence type="ECO:0000313" key="10">
    <source>
        <dbReference type="Proteomes" id="UP000654345"/>
    </source>
</evidence>
<comment type="similarity">
    <text evidence="1">Belongs to the sigma-70 factor family. ECF subfamily.</text>
</comment>
<proteinExistence type="inferred from homology"/>
<name>A0ABQ3UGS8_9CHLR</name>
<protein>
    <submittedName>
        <fullName evidence="9">RNA polymerase subunit sigma-24</fullName>
    </submittedName>
</protein>
<evidence type="ECO:0000256" key="3">
    <source>
        <dbReference type="ARBA" id="ARBA00023082"/>
    </source>
</evidence>